<keyword evidence="2" id="KW-1185">Reference proteome</keyword>
<comment type="caution">
    <text evidence="1">The sequence shown here is derived from an EMBL/GenBank/DDBJ whole genome shotgun (WGS) entry which is preliminary data.</text>
</comment>
<evidence type="ECO:0000313" key="1">
    <source>
        <dbReference type="EMBL" id="MFD0867966.1"/>
    </source>
</evidence>
<accession>A0ABW3D622</accession>
<gene>
    <name evidence="1" type="ORF">ACFQ03_02310</name>
</gene>
<dbReference type="PROSITE" id="PS51257">
    <property type="entry name" value="PROKAR_LIPOPROTEIN"/>
    <property type="match status" value="1"/>
</dbReference>
<sequence length="149" mass="16598">MLKARIPIYMSMLLVLIALFVVGCDGPNNDDTKGKVMSLTGVLKSDFSNVNEIDVQFSDGNKFSVTDSKTIQDIVSRIKSIEVRETDSKGVGYLYFFDLKDGNQTYRLDSNLTFGGKNYESTNDNSKKLNDFILKLGRDRIPGLLPGVQ</sequence>
<dbReference type="RefSeq" id="WP_379285805.1">
    <property type="nucleotide sequence ID" value="NZ_JBHTIU010000008.1"/>
</dbReference>
<reference evidence="2" key="1">
    <citation type="journal article" date="2019" name="Int. J. Syst. Evol. Microbiol.">
        <title>The Global Catalogue of Microorganisms (GCM) 10K type strain sequencing project: providing services to taxonomists for standard genome sequencing and annotation.</title>
        <authorList>
            <consortium name="The Broad Institute Genomics Platform"/>
            <consortium name="The Broad Institute Genome Sequencing Center for Infectious Disease"/>
            <person name="Wu L."/>
            <person name="Ma J."/>
        </authorList>
    </citation>
    <scope>NUCLEOTIDE SEQUENCE [LARGE SCALE GENOMIC DNA]</scope>
    <source>
        <strain evidence="2">CCUG 57263</strain>
    </source>
</reference>
<protein>
    <recommendedName>
        <fullName evidence="3">Lipoprotein</fullName>
    </recommendedName>
</protein>
<evidence type="ECO:0000313" key="2">
    <source>
        <dbReference type="Proteomes" id="UP001597120"/>
    </source>
</evidence>
<organism evidence="1 2">
    <name type="scientific">Paenibacillus residui</name>
    <dbReference type="NCBI Taxonomy" id="629724"/>
    <lineage>
        <taxon>Bacteria</taxon>
        <taxon>Bacillati</taxon>
        <taxon>Bacillota</taxon>
        <taxon>Bacilli</taxon>
        <taxon>Bacillales</taxon>
        <taxon>Paenibacillaceae</taxon>
        <taxon>Paenibacillus</taxon>
    </lineage>
</organism>
<proteinExistence type="predicted"/>
<dbReference type="EMBL" id="JBHTIU010000008">
    <property type="protein sequence ID" value="MFD0867966.1"/>
    <property type="molecule type" value="Genomic_DNA"/>
</dbReference>
<name>A0ABW3D622_9BACL</name>
<evidence type="ECO:0008006" key="3">
    <source>
        <dbReference type="Google" id="ProtNLM"/>
    </source>
</evidence>
<dbReference type="Proteomes" id="UP001597120">
    <property type="component" value="Unassembled WGS sequence"/>
</dbReference>